<evidence type="ECO:0000256" key="1">
    <source>
        <dbReference type="SAM" id="MobiDB-lite"/>
    </source>
</evidence>
<dbReference type="RefSeq" id="WP_162669053.1">
    <property type="nucleotide sequence ID" value="NZ_LR593886.1"/>
</dbReference>
<sequence length="79" mass="8545">MSKKSHSPGPIPPGNKPHMGTTFQPDQDEQGQLDDQQGTGFQEEDPKRRLGDFTGTGEHARQQPGPLNNGGRRHGEDAG</sequence>
<accession>A0A6P2D531</accession>
<keyword evidence="3" id="KW-1185">Reference proteome</keyword>
<name>A0A6P2D531_9BACT</name>
<reference evidence="2 3" key="1">
    <citation type="submission" date="2019-05" db="EMBL/GenBank/DDBJ databases">
        <authorList>
            <consortium name="Science for Life Laboratories"/>
        </authorList>
    </citation>
    <scope>NUCLEOTIDE SEQUENCE [LARGE SCALE GENOMIC DNA]</scope>
    <source>
        <strain evidence="2">Soil9</strain>
    </source>
</reference>
<evidence type="ECO:0000313" key="2">
    <source>
        <dbReference type="EMBL" id="VTR94530.1"/>
    </source>
</evidence>
<dbReference type="EMBL" id="LR593886">
    <property type="protein sequence ID" value="VTR94530.1"/>
    <property type="molecule type" value="Genomic_DNA"/>
</dbReference>
<dbReference type="Proteomes" id="UP000464178">
    <property type="component" value="Chromosome"/>
</dbReference>
<gene>
    <name evidence="2" type="ORF">SOIL9_31840</name>
</gene>
<protein>
    <submittedName>
        <fullName evidence="2">Uncharacterized protein</fullName>
    </submittedName>
</protein>
<dbReference type="KEGG" id="gms:SOIL9_31840"/>
<evidence type="ECO:0000313" key="3">
    <source>
        <dbReference type="Proteomes" id="UP000464178"/>
    </source>
</evidence>
<proteinExistence type="predicted"/>
<dbReference type="AlphaFoldDB" id="A0A6P2D531"/>
<organism evidence="2 3">
    <name type="scientific">Gemmata massiliana</name>
    <dbReference type="NCBI Taxonomy" id="1210884"/>
    <lineage>
        <taxon>Bacteria</taxon>
        <taxon>Pseudomonadati</taxon>
        <taxon>Planctomycetota</taxon>
        <taxon>Planctomycetia</taxon>
        <taxon>Gemmatales</taxon>
        <taxon>Gemmataceae</taxon>
        <taxon>Gemmata</taxon>
    </lineage>
</organism>
<feature type="region of interest" description="Disordered" evidence="1">
    <location>
        <begin position="1"/>
        <end position="79"/>
    </location>
</feature>